<dbReference type="InterPro" id="IPR015168">
    <property type="entry name" value="SsuA/THI5"/>
</dbReference>
<keyword evidence="3" id="KW-1185">Reference proteome</keyword>
<accession>A0A963Z4J8</accession>
<reference evidence="2 3" key="1">
    <citation type="journal article" date="2021" name="Microorganisms">
        <title>Acidisoma silvae sp. nov. and Acidisomacellulosilytica sp. nov., Two Acidophilic Bacteria Isolated from Decaying Wood, Hydrolyzing Cellulose and Producing Poly-3-hydroxybutyrate.</title>
        <authorList>
            <person name="Mieszkin S."/>
            <person name="Pouder E."/>
            <person name="Uroz S."/>
            <person name="Simon-Colin C."/>
            <person name="Alain K."/>
        </authorList>
    </citation>
    <scope>NUCLEOTIDE SEQUENCE [LARGE SCALE GENOMIC DNA]</scope>
    <source>
        <strain evidence="2 3">HW T5.17</strain>
    </source>
</reference>
<dbReference type="InterPro" id="IPR027939">
    <property type="entry name" value="NMT1/THI5"/>
</dbReference>
<dbReference type="PROSITE" id="PS51318">
    <property type="entry name" value="TAT"/>
    <property type="match status" value="1"/>
</dbReference>
<evidence type="ECO:0000313" key="3">
    <source>
        <dbReference type="Proteomes" id="UP000721844"/>
    </source>
</evidence>
<dbReference type="AlphaFoldDB" id="A0A963Z4J8"/>
<dbReference type="PANTHER" id="PTHR31528:SF15">
    <property type="entry name" value="RIBOFLAVIN-BINDING PROTEIN RIBY"/>
    <property type="match status" value="1"/>
</dbReference>
<comment type="caution">
    <text evidence="2">The sequence shown here is derived from an EMBL/GenBank/DDBJ whole genome shotgun (WGS) entry which is preliminary data.</text>
</comment>
<dbReference type="EMBL" id="JAESVA010000008">
    <property type="protein sequence ID" value="MCB8882628.1"/>
    <property type="molecule type" value="Genomic_DNA"/>
</dbReference>
<organism evidence="2 3">
    <name type="scientific">Acidisoma cellulosilyticum</name>
    <dbReference type="NCBI Taxonomy" id="2802395"/>
    <lineage>
        <taxon>Bacteria</taxon>
        <taxon>Pseudomonadati</taxon>
        <taxon>Pseudomonadota</taxon>
        <taxon>Alphaproteobacteria</taxon>
        <taxon>Acetobacterales</taxon>
        <taxon>Acidocellaceae</taxon>
        <taxon>Acidisoma</taxon>
    </lineage>
</organism>
<feature type="domain" description="SsuA/THI5-like" evidence="1">
    <location>
        <begin position="52"/>
        <end position="260"/>
    </location>
</feature>
<dbReference type="SUPFAM" id="SSF53850">
    <property type="entry name" value="Periplasmic binding protein-like II"/>
    <property type="match status" value="1"/>
</dbReference>
<dbReference type="Pfam" id="PF09084">
    <property type="entry name" value="NMT1"/>
    <property type="match status" value="1"/>
</dbReference>
<dbReference type="GO" id="GO:0009228">
    <property type="term" value="P:thiamine biosynthetic process"/>
    <property type="evidence" value="ECO:0007669"/>
    <property type="project" value="InterPro"/>
</dbReference>
<proteinExistence type="predicted"/>
<dbReference type="Gene3D" id="3.40.190.10">
    <property type="entry name" value="Periplasmic binding protein-like II"/>
    <property type="match status" value="2"/>
</dbReference>
<sequence length="335" mass="35513">MAGLLPKSLSRRQSFQLVGAAAAVTALGAPRIARAAVTDVAFIEAVHNLGYIDLYVGQHAGYFEQAGIHLNVSAAGGDAQTFAAVLGQSALFGIGDPTMVPISVEKGGPGKVVGSVVQRAFYFGVSKTVKPITDVRQFKGLRITTSPEPNTNYSVTKRLLNQAGLVIGRDVQIIQVSPGTEIGAMLAGQADVAIAYQPSVAEAESQGAKIIFDFSSAIGPFCNTGIMVLNETIKSKPEIVQALCNGFQKAMHRTYSDPAYAKMVARKEFPQLSAAVTDSAIDSELKVRVPSESVVVDRAQWENLMAMQIYLKNIKGTTTFDQIVDNSFANKAAAA</sequence>
<protein>
    <submittedName>
        <fullName evidence="2">ABC transporter substrate-binding protein</fullName>
    </submittedName>
</protein>
<evidence type="ECO:0000259" key="1">
    <source>
        <dbReference type="Pfam" id="PF09084"/>
    </source>
</evidence>
<evidence type="ECO:0000313" key="2">
    <source>
        <dbReference type="EMBL" id="MCB8882628.1"/>
    </source>
</evidence>
<dbReference type="RefSeq" id="WP_227309286.1">
    <property type="nucleotide sequence ID" value="NZ_JAESVA010000008.1"/>
</dbReference>
<dbReference type="Proteomes" id="UP000721844">
    <property type="component" value="Unassembled WGS sequence"/>
</dbReference>
<dbReference type="PANTHER" id="PTHR31528">
    <property type="entry name" value="4-AMINO-5-HYDROXYMETHYL-2-METHYLPYRIMIDINE PHOSPHATE SYNTHASE THI11-RELATED"/>
    <property type="match status" value="1"/>
</dbReference>
<name>A0A963Z4J8_9PROT</name>
<dbReference type="InterPro" id="IPR006311">
    <property type="entry name" value="TAT_signal"/>
</dbReference>
<gene>
    <name evidence="2" type="ORF">ACELLULO517_20450</name>
</gene>